<comment type="cofactor">
    <cofactor evidence="1">
        <name>Fe cation</name>
        <dbReference type="ChEBI" id="CHEBI:24875"/>
    </cofactor>
</comment>
<keyword evidence="9" id="KW-0560">Oxidoreductase</keyword>
<dbReference type="EC" id="1.14.15.7" evidence="5"/>
<comment type="similarity">
    <text evidence="4">Belongs to the choline monooxygenase family.</text>
</comment>
<keyword evidence="10" id="KW-0408">Iron</keyword>
<dbReference type="RefSeq" id="XP_043138872.1">
    <property type="nucleotide sequence ID" value="XM_043281388.1"/>
</dbReference>
<evidence type="ECO:0000313" key="15">
    <source>
        <dbReference type="EMBL" id="BCR90350.1"/>
    </source>
</evidence>
<comment type="pathway">
    <text evidence="3">Amine and polyamine biosynthesis; betaine biosynthesis via choline pathway; betaine aldehyde from choline (monooxygenase route): step 1/1.</text>
</comment>
<reference evidence="15" key="2">
    <citation type="submission" date="2021-02" db="EMBL/GenBank/DDBJ databases">
        <title>Aspergillus chevalieri M1 genome sequence.</title>
        <authorList>
            <person name="Kadooka C."/>
            <person name="Mori K."/>
            <person name="Futagami T."/>
        </authorList>
    </citation>
    <scope>NUCLEOTIDE SEQUENCE</scope>
    <source>
        <strain evidence="15">M1</strain>
    </source>
</reference>
<keyword evidence="7" id="KW-0001">2Fe-2S</keyword>
<dbReference type="SUPFAM" id="SSF50022">
    <property type="entry name" value="ISP domain"/>
    <property type="match status" value="1"/>
</dbReference>
<feature type="domain" description="Rieske" evidence="14">
    <location>
        <begin position="50"/>
        <end position="135"/>
    </location>
</feature>
<dbReference type="Pfam" id="PF00848">
    <property type="entry name" value="Ring_hydroxyl_A"/>
    <property type="match status" value="2"/>
</dbReference>
<dbReference type="PANTHER" id="PTHR43756:SF5">
    <property type="entry name" value="CHOLINE MONOOXYGENASE, CHLOROPLASTIC"/>
    <property type="match status" value="1"/>
</dbReference>
<dbReference type="GO" id="GO:0005506">
    <property type="term" value="F:iron ion binding"/>
    <property type="evidence" value="ECO:0007669"/>
    <property type="project" value="InterPro"/>
</dbReference>
<evidence type="ECO:0000256" key="4">
    <source>
        <dbReference type="ARBA" id="ARBA00010848"/>
    </source>
</evidence>
<keyword evidence="11" id="KW-0411">Iron-sulfur</keyword>
<evidence type="ECO:0000256" key="2">
    <source>
        <dbReference type="ARBA" id="ARBA00002149"/>
    </source>
</evidence>
<dbReference type="PRINTS" id="PR00090">
    <property type="entry name" value="RNGDIOXGNASE"/>
</dbReference>
<dbReference type="InterPro" id="IPR036922">
    <property type="entry name" value="Rieske_2Fe-2S_sf"/>
</dbReference>
<dbReference type="KEGG" id="ache:ACHE_60236A"/>
<protein>
    <recommendedName>
        <fullName evidence="6">Choline monooxygenase, chloroplastic</fullName>
        <ecNumber evidence="5">1.14.15.7</ecNumber>
    </recommendedName>
</protein>
<dbReference type="EMBL" id="AP024421">
    <property type="protein sequence ID" value="BCR90350.1"/>
    <property type="molecule type" value="Genomic_DNA"/>
</dbReference>
<keyword evidence="16" id="KW-1185">Reference proteome</keyword>
<dbReference type="CDD" id="cd03469">
    <property type="entry name" value="Rieske_RO_Alpha_N"/>
    <property type="match status" value="1"/>
</dbReference>
<dbReference type="InterPro" id="IPR017941">
    <property type="entry name" value="Rieske_2Fe-2S"/>
</dbReference>
<comment type="function">
    <text evidence="2">Catalyzes the first step of the osmoprotectant glycine betaine synthesis.</text>
</comment>
<dbReference type="GO" id="GO:0019285">
    <property type="term" value="P:glycine betaine biosynthetic process from choline"/>
    <property type="evidence" value="ECO:0007669"/>
    <property type="project" value="UniProtKB-UniPathway"/>
</dbReference>
<evidence type="ECO:0000256" key="1">
    <source>
        <dbReference type="ARBA" id="ARBA00001962"/>
    </source>
</evidence>
<comment type="catalytic activity">
    <reaction evidence="12">
        <text>choline + 2 reduced [2Fe-2S]-[ferredoxin] + O2 + 2 H(+) = betaine aldehyde hydrate + 2 oxidized [2Fe-2S]-[ferredoxin] + H2O</text>
        <dbReference type="Rhea" id="RHEA:17769"/>
        <dbReference type="Rhea" id="RHEA-COMP:10000"/>
        <dbReference type="Rhea" id="RHEA-COMP:10001"/>
        <dbReference type="ChEBI" id="CHEBI:15354"/>
        <dbReference type="ChEBI" id="CHEBI:15377"/>
        <dbReference type="ChEBI" id="CHEBI:15378"/>
        <dbReference type="ChEBI" id="CHEBI:15379"/>
        <dbReference type="ChEBI" id="CHEBI:15870"/>
        <dbReference type="ChEBI" id="CHEBI:33737"/>
        <dbReference type="ChEBI" id="CHEBI:33738"/>
        <dbReference type="EC" id="1.14.15.7"/>
    </reaction>
</comment>
<dbReference type="PANTHER" id="PTHR43756">
    <property type="entry name" value="CHOLINE MONOOXYGENASE, CHLOROPLASTIC"/>
    <property type="match status" value="1"/>
</dbReference>
<dbReference type="InterPro" id="IPR001663">
    <property type="entry name" value="Rng_hydr_dOase-A"/>
</dbReference>
<dbReference type="InterPro" id="IPR015879">
    <property type="entry name" value="Ring_hydroxy_dOase_asu_C_dom"/>
</dbReference>
<name>A0A7R7ZPV1_ASPCH</name>
<accession>A0A7R7ZPV1</accession>
<dbReference type="CDD" id="cd00680">
    <property type="entry name" value="RHO_alpha_C"/>
    <property type="match status" value="1"/>
</dbReference>
<dbReference type="GeneID" id="66984708"/>
<proteinExistence type="inferred from homology"/>
<dbReference type="Pfam" id="PF00355">
    <property type="entry name" value="Rieske"/>
    <property type="match status" value="1"/>
</dbReference>
<feature type="region of interest" description="Disordered" evidence="13">
    <location>
        <begin position="1"/>
        <end position="20"/>
    </location>
</feature>
<dbReference type="AlphaFoldDB" id="A0A7R7ZPV1"/>
<organism evidence="15 16">
    <name type="scientific">Aspergillus chevalieri</name>
    <name type="common">Eurotium chevalieri</name>
    <dbReference type="NCBI Taxonomy" id="182096"/>
    <lineage>
        <taxon>Eukaryota</taxon>
        <taxon>Fungi</taxon>
        <taxon>Dikarya</taxon>
        <taxon>Ascomycota</taxon>
        <taxon>Pezizomycotina</taxon>
        <taxon>Eurotiomycetes</taxon>
        <taxon>Eurotiomycetidae</taxon>
        <taxon>Eurotiales</taxon>
        <taxon>Aspergillaceae</taxon>
        <taxon>Aspergillus</taxon>
        <taxon>Aspergillus subgen. Aspergillus</taxon>
    </lineage>
</organism>
<evidence type="ECO:0000256" key="6">
    <source>
        <dbReference type="ARBA" id="ARBA00014931"/>
    </source>
</evidence>
<dbReference type="UniPathway" id="UPA00529">
    <property type="reaction ID" value="UER00430"/>
</dbReference>
<evidence type="ECO:0000256" key="7">
    <source>
        <dbReference type="ARBA" id="ARBA00022714"/>
    </source>
</evidence>
<reference evidence="15" key="1">
    <citation type="submission" date="2021-01" db="EMBL/GenBank/DDBJ databases">
        <authorList>
            <consortium name="Aspergillus chevalieri M1 genome sequencing consortium"/>
            <person name="Kazuki M."/>
            <person name="Futagami T."/>
        </authorList>
    </citation>
    <scope>NUCLEOTIDE SEQUENCE</scope>
    <source>
        <strain evidence="15">M1</strain>
    </source>
</reference>
<evidence type="ECO:0000256" key="3">
    <source>
        <dbReference type="ARBA" id="ARBA00004866"/>
    </source>
</evidence>
<evidence type="ECO:0000313" key="16">
    <source>
        <dbReference type="Proteomes" id="UP000637239"/>
    </source>
</evidence>
<evidence type="ECO:0000256" key="11">
    <source>
        <dbReference type="ARBA" id="ARBA00023014"/>
    </source>
</evidence>
<dbReference type="GO" id="GO:0019133">
    <property type="term" value="F:choline monooxygenase activity"/>
    <property type="evidence" value="ECO:0007669"/>
    <property type="project" value="UniProtKB-EC"/>
</dbReference>
<gene>
    <name evidence="15" type="ORF">ACHE_60236A</name>
</gene>
<evidence type="ECO:0000256" key="12">
    <source>
        <dbReference type="ARBA" id="ARBA00049097"/>
    </source>
</evidence>
<dbReference type="Gene3D" id="2.102.10.10">
    <property type="entry name" value="Rieske [2Fe-2S] iron-sulphur domain"/>
    <property type="match status" value="1"/>
</dbReference>
<sequence>MINWFQSKVTPKSQQDDGSQTIKSLPASWYRSSAMYELERRAIFSRRWLLVSHRARFAVPGDYVRITEAGFTFFLIKDRQGQIKAHHNVCRHRAYPLIENERGHLNIIACKYHGWSYGLDGNLAKAPKYQDAPAFDKSINGLFRIHVHVDNMGFIWVNLDSKHAPEVLWEQDFASVDLQPRLQHFNMDKYRFDHQWEMIGEYNWKTLADNYNECYHCPTGHPALNSLTDISKYWVETAGGHIQHYNVDKPDREGMGIYSTYYYPNASMTISPIFFYIMRVIPISANQTKMEYEFYRHEEATDEEFAEITSCFRQILSEDKDLCTGAQKNLNSGIFLNGELHPQAEKGPLFFQALTRDIVTSHHEQEEQQGAAIWPATPKQMTGEQTKADMDFCNSLQCAGDDVDRGLLAW</sequence>
<evidence type="ECO:0000259" key="14">
    <source>
        <dbReference type="PROSITE" id="PS51296"/>
    </source>
</evidence>
<dbReference type="PROSITE" id="PS51296">
    <property type="entry name" value="RIESKE"/>
    <property type="match status" value="1"/>
</dbReference>
<keyword evidence="8" id="KW-0479">Metal-binding</keyword>
<dbReference type="Gene3D" id="3.90.380.10">
    <property type="entry name" value="Naphthalene 1,2-dioxygenase Alpha Subunit, Chain A, domain 1"/>
    <property type="match status" value="1"/>
</dbReference>
<evidence type="ECO:0000256" key="8">
    <source>
        <dbReference type="ARBA" id="ARBA00022723"/>
    </source>
</evidence>
<dbReference type="GO" id="GO:0051537">
    <property type="term" value="F:2 iron, 2 sulfur cluster binding"/>
    <property type="evidence" value="ECO:0007669"/>
    <property type="project" value="UniProtKB-KW"/>
</dbReference>
<evidence type="ECO:0000256" key="10">
    <source>
        <dbReference type="ARBA" id="ARBA00023004"/>
    </source>
</evidence>
<evidence type="ECO:0000256" key="5">
    <source>
        <dbReference type="ARBA" id="ARBA00012763"/>
    </source>
</evidence>
<dbReference type="Proteomes" id="UP000637239">
    <property type="component" value="Chromosome 6"/>
</dbReference>
<evidence type="ECO:0000256" key="13">
    <source>
        <dbReference type="SAM" id="MobiDB-lite"/>
    </source>
</evidence>
<dbReference type="SUPFAM" id="SSF55961">
    <property type="entry name" value="Bet v1-like"/>
    <property type="match status" value="1"/>
</dbReference>
<evidence type="ECO:0000256" key="9">
    <source>
        <dbReference type="ARBA" id="ARBA00023002"/>
    </source>
</evidence>